<organism evidence="1 2">
    <name type="scientific">Poseidonibacter parvus</name>
    <dbReference type="NCBI Taxonomy" id="1850254"/>
    <lineage>
        <taxon>Bacteria</taxon>
        <taxon>Pseudomonadati</taxon>
        <taxon>Campylobacterota</taxon>
        <taxon>Epsilonproteobacteria</taxon>
        <taxon>Campylobacterales</taxon>
        <taxon>Arcobacteraceae</taxon>
        <taxon>Poseidonibacter</taxon>
    </lineage>
</organism>
<dbReference type="AlphaFoldDB" id="A0A1P8KLG0"/>
<dbReference type="Proteomes" id="UP000186074">
    <property type="component" value="Chromosome"/>
</dbReference>
<name>A0A1P8KLG0_9BACT</name>
<dbReference type="GO" id="GO:0006355">
    <property type="term" value="P:regulation of DNA-templated transcription"/>
    <property type="evidence" value="ECO:0007669"/>
    <property type="project" value="InterPro"/>
</dbReference>
<evidence type="ECO:0000313" key="1">
    <source>
        <dbReference type="EMBL" id="APW65389.1"/>
    </source>
</evidence>
<keyword evidence="2" id="KW-1185">Reference proteome</keyword>
<evidence type="ECO:0000313" key="2">
    <source>
        <dbReference type="Proteomes" id="UP000186074"/>
    </source>
</evidence>
<dbReference type="InterPro" id="IPR036388">
    <property type="entry name" value="WH-like_DNA-bd_sf"/>
</dbReference>
<proteinExistence type="predicted"/>
<dbReference type="SUPFAM" id="SSF46894">
    <property type="entry name" value="C-terminal effector domain of the bipartite response regulators"/>
    <property type="match status" value="1"/>
</dbReference>
<accession>A0A1P8KLG0</accession>
<evidence type="ECO:0008006" key="3">
    <source>
        <dbReference type="Google" id="ProtNLM"/>
    </source>
</evidence>
<dbReference type="GO" id="GO:0003677">
    <property type="term" value="F:DNA binding"/>
    <property type="evidence" value="ECO:0007669"/>
    <property type="project" value="InterPro"/>
</dbReference>
<reference evidence="1 2" key="1">
    <citation type="submission" date="2017-01" db="EMBL/GenBank/DDBJ databases">
        <title>Genome sequencing of Arcobacter sp. LPB0137.</title>
        <authorList>
            <person name="Lee G.-W."/>
            <person name="Yi H."/>
        </authorList>
    </citation>
    <scope>NUCLEOTIDE SEQUENCE [LARGE SCALE GENOMIC DNA]</scope>
    <source>
        <strain evidence="1 2">LPB0137</strain>
    </source>
</reference>
<dbReference type="Gene3D" id="1.10.10.10">
    <property type="entry name" value="Winged helix-like DNA-binding domain superfamily/Winged helix DNA-binding domain"/>
    <property type="match status" value="1"/>
</dbReference>
<dbReference type="RefSeq" id="WP_076085626.1">
    <property type="nucleotide sequence ID" value="NZ_CP019070.1"/>
</dbReference>
<dbReference type="EMBL" id="CP019070">
    <property type="protein sequence ID" value="APW65389.1"/>
    <property type="molecule type" value="Genomic_DNA"/>
</dbReference>
<protein>
    <recommendedName>
        <fullName evidence="3">OmpR/PhoB-type domain-containing protein</fullName>
    </recommendedName>
</protein>
<dbReference type="KEGG" id="alp:LPB137_05775"/>
<sequence>MRTITFKLSEQLENELSYKLKRRNLTDSEYILDLIEYDLLRIDLGEGFNYNKQLNKLYDKENKEVLLTRIGKELLRNLIQANGEIVSVEKLMEVSWKKDNVSIYTFRNMIKKIRDQTYYGIIKNRSNLGYAANIQTK</sequence>
<gene>
    <name evidence="1" type="ORF">LPB137_05775</name>
</gene>
<dbReference type="InterPro" id="IPR016032">
    <property type="entry name" value="Sig_transdc_resp-reg_C-effctor"/>
</dbReference>